<dbReference type="Pfam" id="PF20720">
    <property type="entry name" value="nSTAND3"/>
    <property type="match status" value="1"/>
</dbReference>
<dbReference type="RefSeq" id="WP_220114924.1">
    <property type="nucleotide sequence ID" value="NZ_JAHZSV010000036.1"/>
</dbReference>
<evidence type="ECO:0000313" key="2">
    <source>
        <dbReference type="EMBL" id="MBW8201596.1"/>
    </source>
</evidence>
<organism evidence="2 3">
    <name type="scientific">Flagellimonas abyssi</name>
    <dbReference type="NCBI Taxonomy" id="2864871"/>
    <lineage>
        <taxon>Bacteria</taxon>
        <taxon>Pseudomonadati</taxon>
        <taxon>Bacteroidota</taxon>
        <taxon>Flavobacteriia</taxon>
        <taxon>Flavobacteriales</taxon>
        <taxon>Flavobacteriaceae</taxon>
        <taxon>Flagellimonas</taxon>
    </lineage>
</organism>
<gene>
    <name evidence="2" type="ORF">K1F36_17355</name>
</gene>
<dbReference type="Gene3D" id="3.40.50.300">
    <property type="entry name" value="P-loop containing nucleotide triphosphate hydrolases"/>
    <property type="match status" value="1"/>
</dbReference>
<name>A0ABS7EVN7_9FLAO</name>
<comment type="caution">
    <text evidence="2">The sequence shown here is derived from an EMBL/GenBank/DDBJ whole genome shotgun (WGS) entry which is preliminary data.</text>
</comment>
<dbReference type="InterPro" id="IPR049050">
    <property type="entry name" value="nSTAND3"/>
</dbReference>
<protein>
    <recommendedName>
        <fullName evidence="1">Novel STAND NTPase 3 domain-containing protein</fullName>
    </recommendedName>
</protein>
<accession>A0ABS7EVN7</accession>
<dbReference type="EMBL" id="JAHZSV010000036">
    <property type="protein sequence ID" value="MBW8201596.1"/>
    <property type="molecule type" value="Genomic_DNA"/>
</dbReference>
<keyword evidence="3" id="KW-1185">Reference proteome</keyword>
<evidence type="ECO:0000259" key="1">
    <source>
        <dbReference type="Pfam" id="PF20720"/>
    </source>
</evidence>
<feature type="domain" description="Novel STAND NTPase 3" evidence="1">
    <location>
        <begin position="194"/>
        <end position="325"/>
    </location>
</feature>
<dbReference type="InterPro" id="IPR027417">
    <property type="entry name" value="P-loop_NTPase"/>
</dbReference>
<evidence type="ECO:0000313" key="3">
    <source>
        <dbReference type="Proteomes" id="UP001196136"/>
    </source>
</evidence>
<sequence length="1242" mass="146481">MSRLQNVENALATINGAVFQELCDSFLILQNNNYMAFSRSGSQLGNQKTIKGTPDTFLLLPNGKYIFVEYSTNKTSGLSKLIKDVEKCLDSDTTGIEVSLISEIILCLNFKLKPFEIESLKSKLVNTRVALNIYTLDRLALEISLQHRDLAHKYLQIPLDTGQIVSIEQFIDEYGRAANGIATPINNTFLHRKDEVDRLKKFLALSNFIILTGAPGVGKTKLAIEGIKEFINENESFKAYCISYKNHTLLDDLYQYFDTEKNYILFVDDANRIDAFNQILGFFKSRRNGHFKIVVTVRDYAFNQIDRLSQEFNPIRIDINKFTDEQITDIIEAEPYGILNPDYQKEILRIAEGNPRIAIMSALLAKDKQNITVLSDVSDLFEKYFSTFIKDDGQFSNNLNLRCLGIISFFHTLPFKDKEITSNILSNFEIGYNDFIEVIDELDKLEIVEIQYEHIKIPEQNLATYFFYRSFIKDDLLSFDVLLKHYFFSNPYRFRDTVIPANNTFGPDRVMDKLKPHLQTFWNIEDLKNSNSNAIKFLNTFWFYLRDETFEYVLNSVKLIEYPVVEKYVVTYSNNEFSHSKNEIIELVGNFFNYTTNLKEAIELAFYYTRKKPEHLSELIHKIVGTLTFDRNDYQTRYFRQTTLFDIIYDGFLTDAYYYSSIFFELCKTFLAYSFHHFKSDRNHSFYMYDYPLENSIEIRSFRAKIWTTLKDQFENYPKLAFDTLKSLKNSPRDIDKDLKTFDLDYLISIIEEKLRADSFEHAKYVQNEIIWLKKSGISHPKFAELKASFTNEIYRTYLKIDWDRYRDKELYEFADFREYERLKEREIRESFVFEDFNEVNSFYKIYCLIRRTVQNDWNYSRVLDLIIDENFKHDFEIGKYMLGTIISEDQINYIPNLPFRNQLNSTSKADILWDLIQQQNFNNKTFWALSFFDGLDDGIISRKHLNLYLETLNNTKNAYLTHFEKIARFQKIEPNIFEIILIHVVEQNDSGGDLKIWRDFFDEHFEKLGSNIELIKKAYIQQDFLQHHFDYEGKGFLKILKSDVNFLLEYVKEVASKGRLSFSRENRQFGFIWQINEIEEVLSGVFDFCVEAEHYYGILNHYCNAFFDGLLDKHKDTAEKFLLNYARENNGDAKRVNVVVDIARSSMKGIFNDILIQHIKLNPEVNVFSNVWWRGNGGTYSGDVIIGDIEATDWRNILEIIEKSDLGFESIPIKNQVKRNIEYALKSADRERKRRFLERNY</sequence>
<reference evidence="2 3" key="1">
    <citation type="submission" date="2021-08" db="EMBL/GenBank/DDBJ databases">
        <title>Muricauda profundi sp. nov., a marine bacterium isolated from deep seawater of the Mariana Trench.</title>
        <authorList>
            <person name="Wei Y."/>
        </authorList>
    </citation>
    <scope>NUCLEOTIDE SEQUENCE [LARGE SCALE GENOMIC DNA]</scope>
    <source>
        <strain evidence="2 3">W52</strain>
    </source>
</reference>
<proteinExistence type="predicted"/>
<dbReference type="Proteomes" id="UP001196136">
    <property type="component" value="Unassembled WGS sequence"/>
</dbReference>
<dbReference type="SUPFAM" id="SSF52540">
    <property type="entry name" value="P-loop containing nucleoside triphosphate hydrolases"/>
    <property type="match status" value="1"/>
</dbReference>